<dbReference type="PANTHER" id="PTHR31302">
    <property type="entry name" value="TRANSMEMBRANE PROTEIN WITH METALLOPHOSPHOESTERASE DOMAIN-RELATED"/>
    <property type="match status" value="1"/>
</dbReference>
<feature type="domain" description="Calcineurin-like phosphoesterase" evidence="1">
    <location>
        <begin position="1"/>
        <end position="169"/>
    </location>
</feature>
<keyword evidence="3" id="KW-1185">Reference proteome</keyword>
<dbReference type="EMBL" id="JAIWYP010000009">
    <property type="protein sequence ID" value="KAH3772775.1"/>
    <property type="molecule type" value="Genomic_DNA"/>
</dbReference>
<dbReference type="InterPro" id="IPR051158">
    <property type="entry name" value="Metallophosphoesterase_sf"/>
</dbReference>
<evidence type="ECO:0000313" key="2">
    <source>
        <dbReference type="EMBL" id="KAH3772775.1"/>
    </source>
</evidence>
<sequence>MTITFVSDIHLGPTTGQQSLERIVNMINYLNSDLVIIGGDLVDGRVSQLEDAVESLSWIKARYGQYFVTGNHEYYTTDAHNWIKKLKSLGIETLHNSNVKISAPGSNDAICLAGVDDPTADLYGFMDHTMDLDSALRTCDPSQSVVLIAHQPKVAKIALDSKYRVDLVLSALGSKYRVDLVLSEWTWCCQVKIALDFKYRVDLVLSGTEWIWCCQVKIALDSKYRVDLVLSEWAWCCQVKIALDSKYSVGLVLSALDFKYRVDLVLSGKDSSWLQVKLALDSRYRIALDSKYRIALDSKYRIALDSKYRIALDSKYRIALDSKYRIALDFNYRIALDSKYRIALDLKYRIALYSKYRIALDSKYRIALGSKYRIALDSKYRIALDSKYRYRIALDSKYSLALDSKYRIAIDFKYRIALDSKYRGDLCMLDLLVITIPNSWDFLQSVPTGETGGDLWFAHCVSVSQSVCPVFLVAGK</sequence>
<name>A0A9D4IG53_DREPO</name>
<protein>
    <recommendedName>
        <fullName evidence="1">Calcineurin-like phosphoesterase domain-containing protein</fullName>
    </recommendedName>
</protein>
<proteinExistence type="predicted"/>
<comment type="caution">
    <text evidence="2">The sequence shown here is derived from an EMBL/GenBank/DDBJ whole genome shotgun (WGS) entry which is preliminary data.</text>
</comment>
<organism evidence="2 3">
    <name type="scientific">Dreissena polymorpha</name>
    <name type="common">Zebra mussel</name>
    <name type="synonym">Mytilus polymorpha</name>
    <dbReference type="NCBI Taxonomy" id="45954"/>
    <lineage>
        <taxon>Eukaryota</taxon>
        <taxon>Metazoa</taxon>
        <taxon>Spiralia</taxon>
        <taxon>Lophotrochozoa</taxon>
        <taxon>Mollusca</taxon>
        <taxon>Bivalvia</taxon>
        <taxon>Autobranchia</taxon>
        <taxon>Heteroconchia</taxon>
        <taxon>Euheterodonta</taxon>
        <taxon>Imparidentia</taxon>
        <taxon>Neoheterodontei</taxon>
        <taxon>Myida</taxon>
        <taxon>Dreissenoidea</taxon>
        <taxon>Dreissenidae</taxon>
        <taxon>Dreissena</taxon>
    </lineage>
</organism>
<gene>
    <name evidence="2" type="ORF">DPMN_174121</name>
</gene>
<dbReference type="AlphaFoldDB" id="A0A9D4IG53"/>
<reference evidence="2" key="1">
    <citation type="journal article" date="2019" name="bioRxiv">
        <title>The Genome of the Zebra Mussel, Dreissena polymorpha: A Resource for Invasive Species Research.</title>
        <authorList>
            <person name="McCartney M.A."/>
            <person name="Auch B."/>
            <person name="Kono T."/>
            <person name="Mallez S."/>
            <person name="Zhang Y."/>
            <person name="Obille A."/>
            <person name="Becker A."/>
            <person name="Abrahante J.E."/>
            <person name="Garbe J."/>
            <person name="Badalamenti J.P."/>
            <person name="Herman A."/>
            <person name="Mangelson H."/>
            <person name="Liachko I."/>
            <person name="Sullivan S."/>
            <person name="Sone E.D."/>
            <person name="Koren S."/>
            <person name="Silverstein K.A.T."/>
            <person name="Beckman K.B."/>
            <person name="Gohl D.M."/>
        </authorList>
    </citation>
    <scope>NUCLEOTIDE SEQUENCE</scope>
    <source>
        <strain evidence="2">Duluth1</strain>
        <tissue evidence="2">Whole animal</tissue>
    </source>
</reference>
<dbReference type="InterPro" id="IPR029052">
    <property type="entry name" value="Metallo-depent_PP-like"/>
</dbReference>
<accession>A0A9D4IG53</accession>
<dbReference type="PANTHER" id="PTHR31302:SF0">
    <property type="entry name" value="TRANSMEMBRANE PROTEIN WITH METALLOPHOSPHOESTERASE DOMAIN"/>
    <property type="match status" value="1"/>
</dbReference>
<dbReference type="InterPro" id="IPR004843">
    <property type="entry name" value="Calcineurin-like_PHP"/>
</dbReference>
<evidence type="ECO:0000259" key="1">
    <source>
        <dbReference type="Pfam" id="PF00149"/>
    </source>
</evidence>
<reference evidence="2" key="2">
    <citation type="submission" date="2020-11" db="EMBL/GenBank/DDBJ databases">
        <authorList>
            <person name="McCartney M.A."/>
            <person name="Auch B."/>
            <person name="Kono T."/>
            <person name="Mallez S."/>
            <person name="Becker A."/>
            <person name="Gohl D.M."/>
            <person name="Silverstein K.A.T."/>
            <person name="Koren S."/>
            <person name="Bechman K.B."/>
            <person name="Herman A."/>
            <person name="Abrahante J.E."/>
            <person name="Garbe J."/>
        </authorList>
    </citation>
    <scope>NUCLEOTIDE SEQUENCE</scope>
    <source>
        <strain evidence="2">Duluth1</strain>
        <tissue evidence="2">Whole animal</tissue>
    </source>
</reference>
<dbReference type="Pfam" id="PF00149">
    <property type="entry name" value="Metallophos"/>
    <property type="match status" value="1"/>
</dbReference>
<dbReference type="SUPFAM" id="SSF56300">
    <property type="entry name" value="Metallo-dependent phosphatases"/>
    <property type="match status" value="1"/>
</dbReference>
<evidence type="ECO:0000313" key="3">
    <source>
        <dbReference type="Proteomes" id="UP000828390"/>
    </source>
</evidence>
<dbReference type="GO" id="GO:0016787">
    <property type="term" value="F:hydrolase activity"/>
    <property type="evidence" value="ECO:0007669"/>
    <property type="project" value="InterPro"/>
</dbReference>
<dbReference type="Proteomes" id="UP000828390">
    <property type="component" value="Unassembled WGS sequence"/>
</dbReference>
<dbReference type="Gene3D" id="3.60.21.10">
    <property type="match status" value="1"/>
</dbReference>